<feature type="domain" description="NAD(P)-binding" evidence="1">
    <location>
        <begin position="8"/>
        <end position="153"/>
    </location>
</feature>
<dbReference type="OrthoDB" id="9776313at2"/>
<dbReference type="InterPro" id="IPR051207">
    <property type="entry name" value="ComplexI_NDUFA9_subunit"/>
</dbReference>
<dbReference type="AlphaFoldDB" id="E4TK20"/>
<dbReference type="HOGENOM" id="CLU_007383_6_5_0"/>
<dbReference type="CDD" id="cd05271">
    <property type="entry name" value="NDUFA9_like_SDR_a"/>
    <property type="match status" value="1"/>
</dbReference>
<dbReference type="RefSeq" id="WP_013450487.1">
    <property type="nucleotide sequence ID" value="NC_014758.1"/>
</dbReference>
<dbReference type="InterPro" id="IPR016040">
    <property type="entry name" value="NAD(P)-bd_dom"/>
</dbReference>
<reference key="1">
    <citation type="submission" date="2010-11" db="EMBL/GenBank/DDBJ databases">
        <title>The complete genome of chromosome of Calditerrivibrio nitroreducens DSM 19672.</title>
        <authorList>
            <consortium name="US DOE Joint Genome Institute (JGI-PGF)"/>
            <person name="Lucas S."/>
            <person name="Copeland A."/>
            <person name="Lapidus A."/>
            <person name="Bruce D."/>
            <person name="Goodwin L."/>
            <person name="Pitluck S."/>
            <person name="Kyrpides N."/>
            <person name="Mavromatis K."/>
            <person name="Ivanova N."/>
            <person name="Mikhailova N."/>
            <person name="Zeytun A."/>
            <person name="Brettin T."/>
            <person name="Detter J.C."/>
            <person name="Tapia R."/>
            <person name="Han C."/>
            <person name="Land M."/>
            <person name="Hauser L."/>
            <person name="Markowitz V."/>
            <person name="Cheng J.-F."/>
            <person name="Hugenholtz P."/>
            <person name="Woyke T."/>
            <person name="Wu D."/>
            <person name="Spring S."/>
            <person name="Schroeder M."/>
            <person name="Brambilla E."/>
            <person name="Klenk H.-P."/>
            <person name="Eisen J.A."/>
        </authorList>
    </citation>
    <scope>NUCLEOTIDE SEQUENCE [LARGE SCALE GENOMIC DNA]</scope>
    <source>
        <strain>DSM 19672</strain>
    </source>
</reference>
<evidence type="ECO:0000313" key="3">
    <source>
        <dbReference type="Proteomes" id="UP000007039"/>
    </source>
</evidence>
<dbReference type="InterPro" id="IPR036291">
    <property type="entry name" value="NAD(P)-bd_dom_sf"/>
</dbReference>
<dbReference type="PANTHER" id="PTHR12126">
    <property type="entry name" value="NADH-UBIQUINONE OXIDOREDUCTASE 39 KDA SUBUNIT-RELATED"/>
    <property type="match status" value="1"/>
</dbReference>
<dbReference type="FunFam" id="3.40.50.720:FF:000702">
    <property type="entry name" value="NADH dehydrogenase (Ubiquinone)"/>
    <property type="match status" value="1"/>
</dbReference>
<proteinExistence type="predicted"/>
<dbReference type="PANTHER" id="PTHR12126:SF11">
    <property type="entry name" value="NADH DEHYDROGENASE [UBIQUINONE] 1 ALPHA SUBCOMPLEX SUBUNIT 9, MITOCHONDRIAL"/>
    <property type="match status" value="1"/>
</dbReference>
<evidence type="ECO:0000259" key="1">
    <source>
        <dbReference type="Pfam" id="PF13460"/>
    </source>
</evidence>
<dbReference type="STRING" id="768670.Calni_0358"/>
<organism evidence="2 3">
    <name type="scientific">Calditerrivibrio nitroreducens (strain DSM 19672 / NBRC 101217 / Yu37-1)</name>
    <dbReference type="NCBI Taxonomy" id="768670"/>
    <lineage>
        <taxon>Bacteria</taxon>
        <taxon>Pseudomonadati</taxon>
        <taxon>Deferribacterota</taxon>
        <taxon>Deferribacteres</taxon>
        <taxon>Deferribacterales</taxon>
        <taxon>Calditerrivibrionaceae</taxon>
    </lineage>
</organism>
<reference evidence="2 3" key="2">
    <citation type="journal article" date="2011" name="Stand. Genomic Sci.">
        <title>Complete genome sequence of Calditerrivibrio nitroreducens type strain (Yu37-1).</title>
        <authorList>
            <person name="Pitluck S."/>
            <person name="Sikorski J."/>
            <person name="Zeytun A."/>
            <person name="Lapidus A."/>
            <person name="Nolan M."/>
            <person name="Lucas S."/>
            <person name="Hammon N."/>
            <person name="Deshpande S."/>
            <person name="Cheng J.F."/>
            <person name="Tapia R."/>
            <person name="Han C."/>
            <person name="Goodwin L."/>
            <person name="Liolios K."/>
            <person name="Pagani I."/>
            <person name="Ivanova N."/>
            <person name="Mavromatis K."/>
            <person name="Pati A."/>
            <person name="Chen A."/>
            <person name="Palaniappan K."/>
            <person name="Hauser L."/>
            <person name="Chang Y.J."/>
            <person name="Jeffries C.D."/>
            <person name="Detter J.C."/>
            <person name="Brambilla E."/>
            <person name="Djao O.D."/>
            <person name="Rohde M."/>
            <person name="Spring S."/>
            <person name="Goker M."/>
            <person name="Woyke T."/>
            <person name="Bristow J."/>
            <person name="Eisen J.A."/>
            <person name="Markowitz V."/>
            <person name="Hugenholtz P."/>
            <person name="Kyrpides N.C."/>
            <person name="Klenk H.P."/>
            <person name="Land M."/>
        </authorList>
    </citation>
    <scope>NUCLEOTIDE SEQUENCE [LARGE SCALE GENOMIC DNA]</scope>
    <source>
        <strain evidence="3">DSM 19672 / NBRC 101217 / Yu37-1</strain>
    </source>
</reference>
<dbReference type="Pfam" id="PF13460">
    <property type="entry name" value="NAD_binding_10"/>
    <property type="match status" value="1"/>
</dbReference>
<accession>E4TK20</accession>
<dbReference type="eggNOG" id="COG0702">
    <property type="taxonomic scope" value="Bacteria"/>
</dbReference>
<evidence type="ECO:0000313" key="2">
    <source>
        <dbReference type="EMBL" id="ADR18271.1"/>
    </source>
</evidence>
<dbReference type="GO" id="GO:0044877">
    <property type="term" value="F:protein-containing complex binding"/>
    <property type="evidence" value="ECO:0007669"/>
    <property type="project" value="TreeGrafter"/>
</dbReference>
<keyword evidence="3" id="KW-1185">Reference proteome</keyword>
<sequence>MKKVFLTGATGFVGTEITRKLIEKGYIVKVLVRDEKRLKVKSEKIEIAKGDILDAESVLKGISGCDVVINLVGIIREFPERGITFENMHFVATKNVVDAANRSGISRFIQMSANGTRKDAVSNYHKTKYRAEEYLKNSNLIYTIFRPSLIYGENDSFINMLNNFMKKTPVFSYFGDGGYLMQPVSVTEVADIFVNSIDLEKTYNRTFPICGGEVLTYKQLLKTIMDVTGRKRLLLPVPELFIKIGIGLFGNFNWFPITKDQFIMLKEGNVCDNDEIFNITGVKKEDFKEYLKRYLR</sequence>
<dbReference type="Gene3D" id="3.40.50.720">
    <property type="entry name" value="NAD(P)-binding Rossmann-like Domain"/>
    <property type="match status" value="1"/>
</dbReference>
<dbReference type="SUPFAM" id="SSF51735">
    <property type="entry name" value="NAD(P)-binding Rossmann-fold domains"/>
    <property type="match status" value="1"/>
</dbReference>
<dbReference type="EMBL" id="CP002347">
    <property type="protein sequence ID" value="ADR18271.1"/>
    <property type="molecule type" value="Genomic_DNA"/>
</dbReference>
<protein>
    <submittedName>
        <fullName evidence="2">NAD-dependent epimerase/dehydratase</fullName>
    </submittedName>
</protein>
<dbReference type="KEGG" id="cni:Calni_0358"/>
<gene>
    <name evidence="2" type="ordered locus">Calni_0358</name>
</gene>
<name>E4TK20_CALNY</name>
<dbReference type="Proteomes" id="UP000007039">
    <property type="component" value="Chromosome"/>
</dbReference>